<dbReference type="AlphaFoldDB" id="A0A510E6H3"/>
<feature type="transmembrane region" description="Helical" evidence="1">
    <location>
        <begin position="193"/>
        <end position="215"/>
    </location>
</feature>
<feature type="transmembrane region" description="Helical" evidence="1">
    <location>
        <begin position="315"/>
        <end position="334"/>
    </location>
</feature>
<keyword evidence="1" id="KW-0812">Transmembrane</keyword>
<evidence type="ECO:0000313" key="3">
    <source>
        <dbReference type="Proteomes" id="UP000325030"/>
    </source>
</evidence>
<dbReference type="EMBL" id="AP018930">
    <property type="protein sequence ID" value="BBG27628.1"/>
    <property type="molecule type" value="Genomic_DNA"/>
</dbReference>
<keyword evidence="1" id="KW-0472">Membrane</keyword>
<feature type="transmembrane region" description="Helical" evidence="1">
    <location>
        <begin position="267"/>
        <end position="287"/>
    </location>
</feature>
<organism evidence="2 3">
    <name type="scientific">Sulfuracidifex tepidarius</name>
    <dbReference type="NCBI Taxonomy" id="1294262"/>
    <lineage>
        <taxon>Archaea</taxon>
        <taxon>Thermoproteota</taxon>
        <taxon>Thermoprotei</taxon>
        <taxon>Sulfolobales</taxon>
        <taxon>Sulfolobaceae</taxon>
        <taxon>Sulfuracidifex</taxon>
    </lineage>
</organism>
<gene>
    <name evidence="2" type="ORF">IC007_2182</name>
</gene>
<reference evidence="3" key="1">
    <citation type="submission" date="2018-09" db="EMBL/GenBank/DDBJ databases">
        <title>Complete Genome Sequencing of Sulfolobus sp. JCM 16834.</title>
        <authorList>
            <person name="Kato S."/>
            <person name="Itoh T."/>
            <person name="Ohkuma M."/>
        </authorList>
    </citation>
    <scope>NUCLEOTIDE SEQUENCE [LARGE SCALE GENOMIC DNA]</scope>
    <source>
        <strain evidence="3">IC-007</strain>
    </source>
</reference>
<feature type="transmembrane region" description="Helical" evidence="1">
    <location>
        <begin position="21"/>
        <end position="42"/>
    </location>
</feature>
<name>A0A510E6H3_9CREN</name>
<keyword evidence="1" id="KW-1133">Transmembrane helix</keyword>
<feature type="transmembrane region" description="Helical" evidence="1">
    <location>
        <begin position="236"/>
        <end position="255"/>
    </location>
</feature>
<proteinExistence type="predicted"/>
<dbReference type="Proteomes" id="UP000325030">
    <property type="component" value="Chromosome"/>
</dbReference>
<accession>A0A510E6H3</accession>
<sequence>MVNIYLIMYSVPFLMKSEIERVIIVALLFSVLILSSSLTYLYDPPGIDGVGVVEEGAFSLKVSMFLVNYDGEPFNGYVRFSSSSFNETVSTDNGSVVFMYNETTVPPLNINVTVFAQGTKERFNLSSFGTYTFAISPMSAGHYQSRDLSYVLIRGENISASLSTVRGDEQEGVFTIKNHESHVNGLTDFALPVYFLLACTLTVGGVISFFQFIPFPRGQMDLLKRIGKGMTILTRRLFYTTLLMAFSSAVSFITLSNSLGLVVWDVLPFVVFSLSFFLTFTGVVLIAGRRGVKYSPLILSYMLAGIFYHEEEIELLLAVLISITVLGVGIWRAVRTRPLP</sequence>
<evidence type="ECO:0000313" key="2">
    <source>
        <dbReference type="EMBL" id="BBG27628.1"/>
    </source>
</evidence>
<protein>
    <submittedName>
        <fullName evidence="2">Uncharacterized protein</fullName>
    </submittedName>
</protein>
<evidence type="ECO:0000256" key="1">
    <source>
        <dbReference type="SAM" id="Phobius"/>
    </source>
</evidence>